<dbReference type="InterPro" id="IPR007343">
    <property type="entry name" value="Uncharacterised_pept_Zn_put"/>
</dbReference>
<dbReference type="GO" id="GO:0016020">
    <property type="term" value="C:membrane"/>
    <property type="evidence" value="ECO:0007669"/>
    <property type="project" value="UniProtKB-SubCell"/>
</dbReference>
<keyword evidence="4" id="KW-0472">Membrane</keyword>
<accession>A0AA37F4N8</accession>
<evidence type="ECO:0000313" key="6">
    <source>
        <dbReference type="EMBL" id="GGK69414.1"/>
    </source>
</evidence>
<organism evidence="6 7">
    <name type="scientific">Planomonospora parontospora</name>
    <dbReference type="NCBI Taxonomy" id="58119"/>
    <lineage>
        <taxon>Bacteria</taxon>
        <taxon>Bacillati</taxon>
        <taxon>Actinomycetota</taxon>
        <taxon>Actinomycetes</taxon>
        <taxon>Streptosporangiales</taxon>
        <taxon>Streptosporangiaceae</taxon>
        <taxon>Planomonospora</taxon>
    </lineage>
</organism>
<comment type="caution">
    <text evidence="6">The sequence shown here is derived from an EMBL/GenBank/DDBJ whole genome shotgun (WGS) entry which is preliminary data.</text>
</comment>
<gene>
    <name evidence="6" type="ORF">GCM10010126_31090</name>
</gene>
<feature type="chain" id="PRO_5041226462" description="Metalloprotease" evidence="5">
    <location>
        <begin position="25"/>
        <end position="270"/>
    </location>
</feature>
<evidence type="ECO:0000256" key="4">
    <source>
        <dbReference type="ARBA" id="ARBA00023136"/>
    </source>
</evidence>
<dbReference type="RefSeq" id="WP_191895382.1">
    <property type="nucleotide sequence ID" value="NZ_BMQD01000009.1"/>
</dbReference>
<dbReference type="Pfam" id="PF04228">
    <property type="entry name" value="Zn_peptidase"/>
    <property type="match status" value="1"/>
</dbReference>
<dbReference type="Proteomes" id="UP000627984">
    <property type="component" value="Unassembled WGS sequence"/>
</dbReference>
<dbReference type="EMBL" id="BMQD01000009">
    <property type="protein sequence ID" value="GGK69414.1"/>
    <property type="molecule type" value="Genomic_DNA"/>
</dbReference>
<evidence type="ECO:0000256" key="3">
    <source>
        <dbReference type="ARBA" id="ARBA00022989"/>
    </source>
</evidence>
<dbReference type="PANTHER" id="PTHR30168">
    <property type="entry name" value="PUTATIVE MEMBRANE PROTEIN YPFJ"/>
    <property type="match status" value="1"/>
</dbReference>
<keyword evidence="3" id="KW-1133">Transmembrane helix</keyword>
<dbReference type="PANTHER" id="PTHR30168:SF0">
    <property type="entry name" value="INNER MEMBRANE PROTEIN"/>
    <property type="match status" value="1"/>
</dbReference>
<evidence type="ECO:0000256" key="1">
    <source>
        <dbReference type="ARBA" id="ARBA00004167"/>
    </source>
</evidence>
<name>A0AA37F4N8_9ACTN</name>
<keyword evidence="2" id="KW-0812">Transmembrane</keyword>
<evidence type="ECO:0008006" key="8">
    <source>
        <dbReference type="Google" id="ProtNLM"/>
    </source>
</evidence>
<sequence>MRTPRIALLAGALVGLLLTGTAHAGTARADSDAAGAPVPTGAKALTHNPLYRTGKLTVPCGRHPDDFASVGAAKKHLTAMMGCMNASWSAQLKKAGLPFEKPVVRFLTTSNRACGASWPDNVAGLYCSGQRQMVIWLNDYSIQAPADPDILHVLAHEYAHHVQNLTGITVAVGRTRLRTEAQTLSYIRRIELQAECLAGTFLASIWASQEYTAEEWEGVVNVLRHSGDELRGQERTHGSSKNRVAWLQKGFAAASPAACNTWTAPASRVA</sequence>
<evidence type="ECO:0000256" key="5">
    <source>
        <dbReference type="SAM" id="SignalP"/>
    </source>
</evidence>
<reference evidence="6" key="2">
    <citation type="submission" date="2022-09" db="EMBL/GenBank/DDBJ databases">
        <authorList>
            <person name="Sun Q."/>
            <person name="Ohkuma M."/>
        </authorList>
    </citation>
    <scope>NUCLEOTIDE SEQUENCE</scope>
    <source>
        <strain evidence="6">JCM 3093</strain>
    </source>
</reference>
<feature type="signal peptide" evidence="5">
    <location>
        <begin position="1"/>
        <end position="24"/>
    </location>
</feature>
<dbReference type="AlphaFoldDB" id="A0AA37F4N8"/>
<evidence type="ECO:0000256" key="2">
    <source>
        <dbReference type="ARBA" id="ARBA00022692"/>
    </source>
</evidence>
<evidence type="ECO:0000313" key="7">
    <source>
        <dbReference type="Proteomes" id="UP000627984"/>
    </source>
</evidence>
<protein>
    <recommendedName>
        <fullName evidence="8">Metalloprotease</fullName>
    </recommendedName>
</protein>
<reference evidence="6" key="1">
    <citation type="journal article" date="2014" name="Int. J. Syst. Evol. Microbiol.">
        <title>Complete genome sequence of Corynebacterium casei LMG S-19264T (=DSM 44701T), isolated from a smear-ripened cheese.</title>
        <authorList>
            <consortium name="US DOE Joint Genome Institute (JGI-PGF)"/>
            <person name="Walter F."/>
            <person name="Albersmeier A."/>
            <person name="Kalinowski J."/>
            <person name="Ruckert C."/>
        </authorList>
    </citation>
    <scope>NUCLEOTIDE SEQUENCE</scope>
    <source>
        <strain evidence="6">JCM 3093</strain>
    </source>
</reference>
<keyword evidence="5" id="KW-0732">Signal</keyword>
<proteinExistence type="predicted"/>
<comment type="subcellular location">
    <subcellularLocation>
        <location evidence="1">Membrane</location>
        <topology evidence="1">Single-pass membrane protein</topology>
    </subcellularLocation>
</comment>